<feature type="domain" description="NERD" evidence="1">
    <location>
        <begin position="41"/>
        <end position="157"/>
    </location>
</feature>
<dbReference type="Pfam" id="PF08378">
    <property type="entry name" value="NERD"/>
    <property type="match status" value="1"/>
</dbReference>
<name>A0A366K438_CYTFI</name>
<dbReference type="STRING" id="1399.VL14_21715"/>
<evidence type="ECO:0000259" key="1">
    <source>
        <dbReference type="PROSITE" id="PS50965"/>
    </source>
</evidence>
<dbReference type="InterPro" id="IPR011528">
    <property type="entry name" value="NERD"/>
</dbReference>
<dbReference type="RefSeq" id="WP_113881042.1">
    <property type="nucleotide sequence ID" value="NZ_QNSF01000001.1"/>
</dbReference>
<gene>
    <name evidence="2" type="ORF">DFO70_101338</name>
</gene>
<accession>A0A366K438</accession>
<evidence type="ECO:0000313" key="3">
    <source>
        <dbReference type="Proteomes" id="UP000252731"/>
    </source>
</evidence>
<dbReference type="EMBL" id="QNSF01000001">
    <property type="protein sequence ID" value="RBP96526.1"/>
    <property type="molecule type" value="Genomic_DNA"/>
</dbReference>
<comment type="caution">
    <text evidence="2">The sequence shown here is derived from an EMBL/GenBank/DDBJ whole genome shotgun (WGS) entry which is preliminary data.</text>
</comment>
<evidence type="ECO:0000313" key="2">
    <source>
        <dbReference type="EMBL" id="RBP96526.1"/>
    </source>
</evidence>
<dbReference type="OrthoDB" id="569879at2"/>
<dbReference type="Proteomes" id="UP000252731">
    <property type="component" value="Unassembled WGS sequence"/>
</dbReference>
<proteinExistence type="predicted"/>
<organism evidence="2 3">
    <name type="scientific">Cytobacillus firmus</name>
    <name type="common">Bacillus firmus</name>
    <dbReference type="NCBI Taxonomy" id="1399"/>
    <lineage>
        <taxon>Bacteria</taxon>
        <taxon>Bacillati</taxon>
        <taxon>Bacillota</taxon>
        <taxon>Bacilli</taxon>
        <taxon>Bacillales</taxon>
        <taxon>Bacillaceae</taxon>
        <taxon>Cytobacillus</taxon>
    </lineage>
</organism>
<dbReference type="PROSITE" id="PS50965">
    <property type="entry name" value="NERD"/>
    <property type="match status" value="1"/>
</dbReference>
<sequence>MIKKERKVSDFITKLEALLRRMPEMEPGRDRAVSELNKRRAGYLGEQKLDYYLSFLDEKECWIYHSLRLSNGSQFFQIDTLLLTKSFAMILEVKNWNGTIIFEPEFHQVIRIHNDKEEAFHDPISQAEHQSRQLKKWLAANGFPDIPIEFPVIISSHSTIIKSPSKQTSKKVMHAHRLLSNLNSIKKYNSIERLNEKQIKKISHTLL</sequence>
<keyword evidence="3" id="KW-1185">Reference proteome</keyword>
<reference evidence="2 3" key="1">
    <citation type="submission" date="2018-06" db="EMBL/GenBank/DDBJ databases">
        <title>Freshwater and sediment microbial communities from various areas in North America, analyzing microbe dynamics in response to fracking.</title>
        <authorList>
            <person name="Lamendella R."/>
        </authorList>
    </citation>
    <scope>NUCLEOTIDE SEQUENCE [LARGE SCALE GENOMIC DNA]</scope>
    <source>
        <strain evidence="2 3">14_TX</strain>
    </source>
</reference>
<dbReference type="AlphaFoldDB" id="A0A366K438"/>
<protein>
    <submittedName>
        <fullName evidence="2">Nuclease-like protein</fullName>
    </submittedName>
</protein>